<dbReference type="GO" id="GO:0046872">
    <property type="term" value="F:metal ion binding"/>
    <property type="evidence" value="ECO:0007669"/>
    <property type="project" value="UniProtKB-KW"/>
</dbReference>
<dbReference type="Proteomes" id="UP000256561">
    <property type="component" value="Unassembled WGS sequence"/>
</dbReference>
<dbReference type="InterPro" id="IPR011057">
    <property type="entry name" value="Mss4-like_sf"/>
</dbReference>
<keyword evidence="3" id="KW-0862">Zinc</keyword>
<dbReference type="AlphaFoldDB" id="A0A3D8MAA8"/>
<keyword evidence="7" id="KW-1185">Reference proteome</keyword>
<dbReference type="OrthoDB" id="4188830at2"/>
<evidence type="ECO:0000313" key="7">
    <source>
        <dbReference type="Proteomes" id="UP000256561"/>
    </source>
</evidence>
<feature type="domain" description="CENP-V/GFA" evidence="5">
    <location>
        <begin position="3"/>
        <end position="118"/>
    </location>
</feature>
<evidence type="ECO:0000259" key="5">
    <source>
        <dbReference type="PROSITE" id="PS51891"/>
    </source>
</evidence>
<evidence type="ECO:0000256" key="3">
    <source>
        <dbReference type="ARBA" id="ARBA00022833"/>
    </source>
</evidence>
<organism evidence="6 7">
    <name type="scientific">Alteromonas aestuariivivens</name>
    <dbReference type="NCBI Taxonomy" id="1938339"/>
    <lineage>
        <taxon>Bacteria</taxon>
        <taxon>Pseudomonadati</taxon>
        <taxon>Pseudomonadota</taxon>
        <taxon>Gammaproteobacteria</taxon>
        <taxon>Alteromonadales</taxon>
        <taxon>Alteromonadaceae</taxon>
        <taxon>Alteromonas/Salinimonas group</taxon>
        <taxon>Alteromonas</taxon>
    </lineage>
</organism>
<gene>
    <name evidence="6" type="ORF">DXV75_06390</name>
</gene>
<dbReference type="RefSeq" id="WP_115592571.1">
    <property type="nucleotide sequence ID" value="NZ_QRHA01000004.1"/>
</dbReference>
<name>A0A3D8MAA8_9ALTE</name>
<dbReference type="EMBL" id="QRHA01000004">
    <property type="protein sequence ID" value="RDV26618.1"/>
    <property type="molecule type" value="Genomic_DNA"/>
</dbReference>
<dbReference type="Gene3D" id="3.90.1590.10">
    <property type="entry name" value="glutathione-dependent formaldehyde- activating enzyme (gfa)"/>
    <property type="match status" value="1"/>
</dbReference>
<keyword evidence="2" id="KW-0479">Metal-binding</keyword>
<protein>
    <submittedName>
        <fullName evidence="6">Aldehyde-activating protein</fullName>
    </submittedName>
</protein>
<evidence type="ECO:0000313" key="6">
    <source>
        <dbReference type="EMBL" id="RDV26618.1"/>
    </source>
</evidence>
<comment type="similarity">
    <text evidence="1">Belongs to the Gfa family.</text>
</comment>
<dbReference type="GO" id="GO:0016846">
    <property type="term" value="F:carbon-sulfur lyase activity"/>
    <property type="evidence" value="ECO:0007669"/>
    <property type="project" value="InterPro"/>
</dbReference>
<evidence type="ECO:0000256" key="2">
    <source>
        <dbReference type="ARBA" id="ARBA00022723"/>
    </source>
</evidence>
<keyword evidence="4" id="KW-0456">Lyase</keyword>
<evidence type="ECO:0000256" key="4">
    <source>
        <dbReference type="ARBA" id="ARBA00023239"/>
    </source>
</evidence>
<dbReference type="SUPFAM" id="SSF51316">
    <property type="entry name" value="Mss4-like"/>
    <property type="match status" value="1"/>
</dbReference>
<dbReference type="PANTHER" id="PTHR33337">
    <property type="entry name" value="GFA DOMAIN-CONTAINING PROTEIN"/>
    <property type="match status" value="1"/>
</dbReference>
<accession>A0A3D8MAA8</accession>
<reference evidence="7" key="1">
    <citation type="submission" date="2018-08" db="EMBL/GenBank/DDBJ databases">
        <authorList>
            <person name="Zhang J."/>
            <person name="Du Z.-J."/>
        </authorList>
    </citation>
    <scope>NUCLEOTIDE SEQUENCE [LARGE SCALE GENOMIC DNA]</scope>
    <source>
        <strain evidence="7">KCTC 52655</strain>
    </source>
</reference>
<dbReference type="Pfam" id="PF04828">
    <property type="entry name" value="GFA"/>
    <property type="match status" value="1"/>
</dbReference>
<dbReference type="InterPro" id="IPR006913">
    <property type="entry name" value="CENP-V/GFA"/>
</dbReference>
<proteinExistence type="inferred from homology"/>
<evidence type="ECO:0000256" key="1">
    <source>
        <dbReference type="ARBA" id="ARBA00005495"/>
    </source>
</evidence>
<sequence length="145" mass="16377">MNFKIHCQCGRVVFDVTGQPIVHATCHCSDCRTLLGVPFHAVTAWNRDDIILKEGQRFLSLFQHPTLNMQKHFCVNCAQVLFNTNSMGWRVLAQPLIEACLPEGLPEALSSDKHLFYDQRVVDINDELPKYLRGTSGPLYDATTS</sequence>
<comment type="caution">
    <text evidence="6">The sequence shown here is derived from an EMBL/GenBank/DDBJ whole genome shotgun (WGS) entry which is preliminary data.</text>
</comment>
<dbReference type="PROSITE" id="PS51891">
    <property type="entry name" value="CENP_V_GFA"/>
    <property type="match status" value="1"/>
</dbReference>
<dbReference type="PANTHER" id="PTHR33337:SF40">
    <property type="entry name" value="CENP-V_GFA DOMAIN-CONTAINING PROTEIN-RELATED"/>
    <property type="match status" value="1"/>
</dbReference>